<reference evidence="1" key="1">
    <citation type="submission" date="2022-04" db="EMBL/GenBank/DDBJ databases">
        <title>Genome of the entomopathogenic fungus Entomophthora muscae.</title>
        <authorList>
            <person name="Elya C."/>
            <person name="Lovett B.R."/>
            <person name="Lee E."/>
            <person name="Macias A.M."/>
            <person name="Hajek A.E."/>
            <person name="De Bivort B.L."/>
            <person name="Kasson M.T."/>
            <person name="De Fine Licht H.H."/>
            <person name="Stajich J.E."/>
        </authorList>
    </citation>
    <scope>NUCLEOTIDE SEQUENCE</scope>
    <source>
        <strain evidence="1">Berkeley</strain>
    </source>
</reference>
<gene>
    <name evidence="1" type="ORF">DSO57_1001642</name>
</gene>
<protein>
    <submittedName>
        <fullName evidence="1">Uncharacterized protein</fullName>
    </submittedName>
</protein>
<sequence>MSLLLGLAFMLYSMWALEISGHLRLLIGSFAPGGSLFKGVHACWGAMAICAIRVSGTSWALTKTVKIQAGPCPSKMDDTPSDYLRTAGWWRHVHVYILWLSPCPMLVVNDQ</sequence>
<name>A0ACC2S054_9FUNG</name>
<evidence type="ECO:0000313" key="1">
    <source>
        <dbReference type="EMBL" id="KAJ9055664.1"/>
    </source>
</evidence>
<dbReference type="EMBL" id="QTSX02006393">
    <property type="protein sequence ID" value="KAJ9055664.1"/>
    <property type="molecule type" value="Genomic_DNA"/>
</dbReference>
<accession>A0ACC2S054</accession>
<comment type="caution">
    <text evidence="1">The sequence shown here is derived from an EMBL/GenBank/DDBJ whole genome shotgun (WGS) entry which is preliminary data.</text>
</comment>
<organism evidence="1 2">
    <name type="scientific">Entomophthora muscae</name>
    <dbReference type="NCBI Taxonomy" id="34485"/>
    <lineage>
        <taxon>Eukaryota</taxon>
        <taxon>Fungi</taxon>
        <taxon>Fungi incertae sedis</taxon>
        <taxon>Zoopagomycota</taxon>
        <taxon>Entomophthoromycotina</taxon>
        <taxon>Entomophthoromycetes</taxon>
        <taxon>Entomophthorales</taxon>
        <taxon>Entomophthoraceae</taxon>
        <taxon>Entomophthora</taxon>
    </lineage>
</organism>
<dbReference type="Proteomes" id="UP001165960">
    <property type="component" value="Unassembled WGS sequence"/>
</dbReference>
<evidence type="ECO:0000313" key="2">
    <source>
        <dbReference type="Proteomes" id="UP001165960"/>
    </source>
</evidence>
<keyword evidence="2" id="KW-1185">Reference proteome</keyword>
<proteinExistence type="predicted"/>